<keyword evidence="1" id="KW-1133">Transmembrane helix</keyword>
<evidence type="ECO:0000313" key="2">
    <source>
        <dbReference type="EMBL" id="MBF9130860.1"/>
    </source>
</evidence>
<organism evidence="2 3">
    <name type="scientific">Plantactinospora alkalitolerans</name>
    <dbReference type="NCBI Taxonomy" id="2789879"/>
    <lineage>
        <taxon>Bacteria</taxon>
        <taxon>Bacillati</taxon>
        <taxon>Actinomycetota</taxon>
        <taxon>Actinomycetes</taxon>
        <taxon>Micromonosporales</taxon>
        <taxon>Micromonosporaceae</taxon>
        <taxon>Plantactinospora</taxon>
    </lineage>
</organism>
<evidence type="ECO:0000313" key="3">
    <source>
        <dbReference type="Proteomes" id="UP000638560"/>
    </source>
</evidence>
<accession>A0ABS0GXF9</accession>
<keyword evidence="1" id="KW-0812">Transmembrane</keyword>
<reference evidence="2 3" key="1">
    <citation type="submission" date="2020-11" db="EMBL/GenBank/DDBJ databases">
        <title>A novel isolate from a Black sea contaminated sediment with potential to produce alkanes: Plantactinospora alkalitolerans sp. nov.</title>
        <authorList>
            <person name="Carro L."/>
            <person name="Veyisoglu A."/>
            <person name="Guven K."/>
            <person name="Schumann P."/>
            <person name="Klenk H.-P."/>
            <person name="Sahin N."/>
        </authorList>
    </citation>
    <scope>NUCLEOTIDE SEQUENCE [LARGE SCALE GENOMIC DNA]</scope>
    <source>
        <strain evidence="2 3">S1510</strain>
    </source>
</reference>
<keyword evidence="3" id="KW-1185">Reference proteome</keyword>
<feature type="transmembrane region" description="Helical" evidence="1">
    <location>
        <begin position="105"/>
        <end position="126"/>
    </location>
</feature>
<dbReference type="Proteomes" id="UP000638560">
    <property type="component" value="Unassembled WGS sequence"/>
</dbReference>
<name>A0ABS0GXF9_9ACTN</name>
<gene>
    <name evidence="2" type="ORF">I0C86_18120</name>
</gene>
<protein>
    <recommendedName>
        <fullName evidence="4">Transmembrane protein</fullName>
    </recommendedName>
</protein>
<proteinExistence type="predicted"/>
<feature type="transmembrane region" description="Helical" evidence="1">
    <location>
        <begin position="20"/>
        <end position="39"/>
    </location>
</feature>
<evidence type="ECO:0008006" key="4">
    <source>
        <dbReference type="Google" id="ProtNLM"/>
    </source>
</evidence>
<evidence type="ECO:0000256" key="1">
    <source>
        <dbReference type="SAM" id="Phobius"/>
    </source>
</evidence>
<keyword evidence="1" id="KW-0472">Membrane</keyword>
<dbReference type="EMBL" id="JADPUN010000172">
    <property type="protein sequence ID" value="MBF9130860.1"/>
    <property type="molecule type" value="Genomic_DNA"/>
</dbReference>
<dbReference type="RefSeq" id="WP_196202427.1">
    <property type="nucleotide sequence ID" value="NZ_JADPUN010000172.1"/>
</dbReference>
<comment type="caution">
    <text evidence="2">The sequence shown here is derived from an EMBL/GenBank/DDBJ whole genome shotgun (WGS) entry which is preliminary data.</text>
</comment>
<sequence>MRIYADRIPTAARQLLTDLFVIAWIYLWIRAALALYDLIQKLAVPGQKLESASGGLADNLADAGSKLDRVPVVGDELTAPFEQAADAARAMADAGRDQQALVGDLALALSLALLVFPLGLVLLGWLPLRLRWMRRAGAARTLRAAPAGRDLLALRALATQPLRKLTRIDPDVAQAWRRGDDAVVEALAALELRALGLGPGRMGR</sequence>